<feature type="transmembrane region" description="Helical" evidence="3">
    <location>
        <begin position="29"/>
        <end position="54"/>
    </location>
</feature>
<dbReference type="InterPro" id="IPR002550">
    <property type="entry name" value="CNNM"/>
</dbReference>
<gene>
    <name evidence="5" type="ORF">CU098_007249</name>
</gene>
<accession>A0A367ILH8</accession>
<proteinExistence type="predicted"/>
<protein>
    <recommendedName>
        <fullName evidence="4">CNNM transmembrane domain-containing protein</fullName>
    </recommendedName>
</protein>
<dbReference type="STRING" id="4846.A0A367ILH8"/>
<evidence type="ECO:0000256" key="3">
    <source>
        <dbReference type="SAM" id="Phobius"/>
    </source>
</evidence>
<evidence type="ECO:0000313" key="5">
    <source>
        <dbReference type="EMBL" id="RCH78537.1"/>
    </source>
</evidence>
<organism evidence="5 6">
    <name type="scientific">Rhizopus stolonifer</name>
    <name type="common">Rhizopus nigricans</name>
    <dbReference type="NCBI Taxonomy" id="4846"/>
    <lineage>
        <taxon>Eukaryota</taxon>
        <taxon>Fungi</taxon>
        <taxon>Fungi incertae sedis</taxon>
        <taxon>Mucoromycota</taxon>
        <taxon>Mucoromycotina</taxon>
        <taxon>Mucoromycetes</taxon>
        <taxon>Mucorales</taxon>
        <taxon>Mucorineae</taxon>
        <taxon>Rhizopodaceae</taxon>
        <taxon>Rhizopus</taxon>
    </lineage>
</organism>
<keyword evidence="2 3" id="KW-0472">Membrane</keyword>
<comment type="caution">
    <text evidence="5">The sequence shown here is derived from an EMBL/GenBank/DDBJ whole genome shotgun (WGS) entry which is preliminary data.</text>
</comment>
<keyword evidence="6" id="KW-1185">Reference proteome</keyword>
<feature type="domain" description="CNNM transmembrane" evidence="4">
    <location>
        <begin position="25"/>
        <end position="114"/>
    </location>
</feature>
<dbReference type="AlphaFoldDB" id="A0A367ILH8"/>
<feature type="non-terminal residue" evidence="5">
    <location>
        <position position="114"/>
    </location>
</feature>
<evidence type="ECO:0000259" key="4">
    <source>
        <dbReference type="PROSITE" id="PS51846"/>
    </source>
</evidence>
<dbReference type="GO" id="GO:0016020">
    <property type="term" value="C:membrane"/>
    <property type="evidence" value="ECO:0007669"/>
    <property type="project" value="UniProtKB-UniRule"/>
</dbReference>
<dbReference type="OrthoDB" id="5353557at2759"/>
<dbReference type="Proteomes" id="UP000253551">
    <property type="component" value="Unassembled WGS sequence"/>
</dbReference>
<dbReference type="GO" id="GO:0010960">
    <property type="term" value="P:magnesium ion homeostasis"/>
    <property type="evidence" value="ECO:0007669"/>
    <property type="project" value="InterPro"/>
</dbReference>
<name>A0A367ILH8_RHIST</name>
<dbReference type="PANTHER" id="PTHR12064:SF97">
    <property type="entry name" value="METAL TRANSPORTER CNNM-5"/>
    <property type="match status" value="1"/>
</dbReference>
<dbReference type="EMBL" id="PJQM01007165">
    <property type="protein sequence ID" value="RCH78537.1"/>
    <property type="molecule type" value="Genomic_DNA"/>
</dbReference>
<keyword evidence="2 3" id="KW-1133">Transmembrane helix</keyword>
<evidence type="ECO:0000256" key="1">
    <source>
        <dbReference type="ARBA" id="ARBA00022737"/>
    </source>
</evidence>
<dbReference type="PROSITE" id="PS51846">
    <property type="entry name" value="CNNM"/>
    <property type="match status" value="1"/>
</dbReference>
<dbReference type="PANTHER" id="PTHR12064">
    <property type="entry name" value="METAL TRANSPORTER CNNM"/>
    <property type="match status" value="1"/>
</dbReference>
<evidence type="ECO:0000313" key="6">
    <source>
        <dbReference type="Proteomes" id="UP000253551"/>
    </source>
</evidence>
<keyword evidence="2 3" id="KW-0812">Transmembrane</keyword>
<evidence type="ECO:0000256" key="2">
    <source>
        <dbReference type="PROSITE-ProRule" id="PRU01193"/>
    </source>
</evidence>
<dbReference type="InterPro" id="IPR045095">
    <property type="entry name" value="ACDP"/>
</dbReference>
<sequence>MFFSLLLLPVALAIEQEEEIPVEVGSTKFWCQIVAIVCLVLLSGVIAGLTLGLMSLDTTNLKILQLAGSKKQKYYASRILPIRKNGHILLTTLLLTNTVLNETLPILFDDIFRK</sequence>
<dbReference type="Pfam" id="PF01595">
    <property type="entry name" value="CNNM"/>
    <property type="match status" value="1"/>
</dbReference>
<keyword evidence="1" id="KW-0677">Repeat</keyword>
<dbReference type="GO" id="GO:0030026">
    <property type="term" value="P:intracellular manganese ion homeostasis"/>
    <property type="evidence" value="ECO:0007669"/>
    <property type="project" value="TreeGrafter"/>
</dbReference>
<reference evidence="5 6" key="1">
    <citation type="journal article" date="2018" name="G3 (Bethesda)">
        <title>Phylogenetic and Phylogenomic Definition of Rhizopus Species.</title>
        <authorList>
            <person name="Gryganskyi A.P."/>
            <person name="Golan J."/>
            <person name="Dolatabadi S."/>
            <person name="Mondo S."/>
            <person name="Robb S."/>
            <person name="Idnurm A."/>
            <person name="Muszewska A."/>
            <person name="Steczkiewicz K."/>
            <person name="Masonjones S."/>
            <person name="Liao H.L."/>
            <person name="Gajdeczka M.T."/>
            <person name="Anike F."/>
            <person name="Vuek A."/>
            <person name="Anishchenko I.M."/>
            <person name="Voigt K."/>
            <person name="de Hoog G.S."/>
            <person name="Smith M.E."/>
            <person name="Heitman J."/>
            <person name="Vilgalys R."/>
            <person name="Stajich J.E."/>
        </authorList>
    </citation>
    <scope>NUCLEOTIDE SEQUENCE [LARGE SCALE GENOMIC DNA]</scope>
    <source>
        <strain evidence="5 6">LSU 92-RS-03</strain>
    </source>
</reference>
<dbReference type="GO" id="GO:0005737">
    <property type="term" value="C:cytoplasm"/>
    <property type="evidence" value="ECO:0007669"/>
    <property type="project" value="TreeGrafter"/>
</dbReference>